<dbReference type="InterPro" id="IPR002622">
    <property type="entry name" value="Transposase_14"/>
</dbReference>
<proteinExistence type="predicted"/>
<dbReference type="AlphaFoldDB" id="A0A9P3U281"/>
<protein>
    <submittedName>
        <fullName evidence="2">Helix-turn-helix domain-containing protein</fullName>
    </submittedName>
</protein>
<reference evidence="2" key="1">
    <citation type="journal article" date="2018" name="Genome Biol.">
        <title>SKESA: strategic k-mer extension for scrupulous assemblies.</title>
        <authorList>
            <person name="Souvorov A."/>
            <person name="Agarwala R."/>
            <person name="Lipman D.J."/>
        </authorList>
    </citation>
    <scope>NUCLEOTIDE SEQUENCE</scope>
    <source>
        <strain evidence="2">Clostridioides</strain>
    </source>
</reference>
<dbReference type="Pfam" id="PF01710">
    <property type="entry name" value="HTH_Tnp_IS630"/>
    <property type="match status" value="1"/>
</dbReference>
<dbReference type="SUPFAM" id="SSF46689">
    <property type="entry name" value="Homeodomain-like"/>
    <property type="match status" value="1"/>
</dbReference>
<reference evidence="2" key="2">
    <citation type="submission" date="2021-06" db="EMBL/GenBank/DDBJ databases">
        <authorList>
            <consortium name="NCBI Pathogen Detection Project"/>
        </authorList>
    </citation>
    <scope>NUCLEOTIDE SEQUENCE</scope>
    <source>
        <strain evidence="2">Clostridioides</strain>
    </source>
</reference>
<dbReference type="InterPro" id="IPR009057">
    <property type="entry name" value="Homeodomain-like_sf"/>
</dbReference>
<comment type="caution">
    <text evidence="2">The sequence shown here is derived from an EMBL/GenBank/DDBJ whole genome shotgun (WGS) entry which is preliminary data.</text>
</comment>
<evidence type="ECO:0000259" key="1">
    <source>
        <dbReference type="Pfam" id="PF01710"/>
    </source>
</evidence>
<dbReference type="Proteomes" id="UP000879542">
    <property type="component" value="Unassembled WGS sequence"/>
</dbReference>
<evidence type="ECO:0000313" key="2">
    <source>
        <dbReference type="EMBL" id="HBH2621757.1"/>
    </source>
</evidence>
<dbReference type="Gene3D" id="1.10.10.60">
    <property type="entry name" value="Homeodomain-like"/>
    <property type="match status" value="1"/>
</dbReference>
<feature type="domain" description="Transposase Synechocystis PCC 6803" evidence="1">
    <location>
        <begin position="26"/>
        <end position="76"/>
    </location>
</feature>
<name>A0A9P3U281_CLODI</name>
<sequence length="152" mass="17290">MDVNEVEIIDSSYEKGKELTEDQCNMVTLLITGTTVTETARIIGVNRKTIYNWMNKEHVRKEMDRRKQELTNQGNLMILKDLDSYINNIKELASDKSDKRVMLAANQYLINRIYGTPTSTVVQAEDNSVGMGMDATEIEAAIAKIRIRTSKK</sequence>
<accession>A0A9P3U281</accession>
<evidence type="ECO:0000313" key="3">
    <source>
        <dbReference type="Proteomes" id="UP000879542"/>
    </source>
</evidence>
<dbReference type="EMBL" id="DAEQIJ010000026">
    <property type="protein sequence ID" value="HBH2621757.1"/>
    <property type="molecule type" value="Genomic_DNA"/>
</dbReference>
<organism evidence="2 3">
    <name type="scientific">Clostridioides difficile</name>
    <name type="common">Peptoclostridium difficile</name>
    <dbReference type="NCBI Taxonomy" id="1496"/>
    <lineage>
        <taxon>Bacteria</taxon>
        <taxon>Bacillati</taxon>
        <taxon>Bacillota</taxon>
        <taxon>Clostridia</taxon>
        <taxon>Peptostreptococcales</taxon>
        <taxon>Peptostreptococcaceae</taxon>
        <taxon>Clostridioides</taxon>
    </lineage>
</organism>
<gene>
    <name evidence="2" type="ORF">KRQ00_003566</name>
</gene>